<sequence>MGYGTLAFGSVSVHGHPAKSQKKADSWIISQEPINSNCLNIRSNLHNWVTEVIKCQSDVLVPEMIDIDGEVSCVQFLDDIGQLHGEEIADSNNGAPGYGHCICILLDFIH</sequence>
<evidence type="ECO:0000313" key="1">
    <source>
        <dbReference type="EMBL" id="PON79421.1"/>
    </source>
</evidence>
<reference evidence="2" key="1">
    <citation type="submission" date="2016-06" db="EMBL/GenBank/DDBJ databases">
        <title>Parallel loss of symbiosis genes in relatives of nitrogen-fixing non-legume Parasponia.</title>
        <authorList>
            <person name="Van Velzen R."/>
            <person name="Holmer R."/>
            <person name="Bu F."/>
            <person name="Rutten L."/>
            <person name="Van Zeijl A."/>
            <person name="Liu W."/>
            <person name="Santuari L."/>
            <person name="Cao Q."/>
            <person name="Sharma T."/>
            <person name="Shen D."/>
            <person name="Roswanjaya Y."/>
            <person name="Wardhani T."/>
            <person name="Kalhor M.S."/>
            <person name="Jansen J."/>
            <person name="Van den Hoogen J."/>
            <person name="Gungor B."/>
            <person name="Hartog M."/>
            <person name="Hontelez J."/>
            <person name="Verver J."/>
            <person name="Yang W.-C."/>
            <person name="Schijlen E."/>
            <person name="Repin R."/>
            <person name="Schilthuizen M."/>
            <person name="Schranz E."/>
            <person name="Heidstra R."/>
            <person name="Miyata K."/>
            <person name="Fedorova E."/>
            <person name="Kohlen W."/>
            <person name="Bisseling T."/>
            <person name="Smit S."/>
            <person name="Geurts R."/>
        </authorList>
    </citation>
    <scope>NUCLEOTIDE SEQUENCE [LARGE SCALE GENOMIC DNA]</scope>
    <source>
        <strain evidence="2">cv. WU1-14</strain>
    </source>
</reference>
<accession>A0A2P5E1K6</accession>
<name>A0A2P5E1K6_PARAD</name>
<dbReference type="AlphaFoldDB" id="A0A2P5E1K6"/>
<dbReference type="EMBL" id="JXTB01000004">
    <property type="protein sequence ID" value="PON79421.1"/>
    <property type="molecule type" value="Genomic_DNA"/>
</dbReference>
<protein>
    <submittedName>
        <fullName evidence="1">Uncharacterized protein</fullName>
    </submittedName>
</protein>
<organism evidence="1 2">
    <name type="scientific">Parasponia andersonii</name>
    <name type="common">Sponia andersonii</name>
    <dbReference type="NCBI Taxonomy" id="3476"/>
    <lineage>
        <taxon>Eukaryota</taxon>
        <taxon>Viridiplantae</taxon>
        <taxon>Streptophyta</taxon>
        <taxon>Embryophyta</taxon>
        <taxon>Tracheophyta</taxon>
        <taxon>Spermatophyta</taxon>
        <taxon>Magnoliopsida</taxon>
        <taxon>eudicotyledons</taxon>
        <taxon>Gunneridae</taxon>
        <taxon>Pentapetalae</taxon>
        <taxon>rosids</taxon>
        <taxon>fabids</taxon>
        <taxon>Rosales</taxon>
        <taxon>Cannabaceae</taxon>
        <taxon>Parasponia</taxon>
    </lineage>
</organism>
<comment type="caution">
    <text evidence="1">The sequence shown here is derived from an EMBL/GenBank/DDBJ whole genome shotgun (WGS) entry which is preliminary data.</text>
</comment>
<gene>
    <name evidence="1" type="ORF">PanWU01x14_011560</name>
</gene>
<dbReference type="Proteomes" id="UP000237105">
    <property type="component" value="Unassembled WGS sequence"/>
</dbReference>
<keyword evidence="2" id="KW-1185">Reference proteome</keyword>
<proteinExistence type="predicted"/>
<dbReference type="OrthoDB" id="10269479at2759"/>
<evidence type="ECO:0000313" key="2">
    <source>
        <dbReference type="Proteomes" id="UP000237105"/>
    </source>
</evidence>